<protein>
    <submittedName>
        <fullName evidence="1">Uncharacterized protein</fullName>
    </submittedName>
</protein>
<accession>A0A6J7X0F5</accession>
<proteinExistence type="predicted"/>
<organism evidence="1">
    <name type="scientific">uncultured Caudovirales phage</name>
    <dbReference type="NCBI Taxonomy" id="2100421"/>
    <lineage>
        <taxon>Viruses</taxon>
        <taxon>Duplodnaviria</taxon>
        <taxon>Heunggongvirae</taxon>
        <taxon>Uroviricota</taxon>
        <taxon>Caudoviricetes</taxon>
        <taxon>Peduoviridae</taxon>
        <taxon>Maltschvirus</taxon>
        <taxon>Maltschvirus maltsch</taxon>
    </lineage>
</organism>
<dbReference type="EMBL" id="LR798323">
    <property type="protein sequence ID" value="CAB5223917.1"/>
    <property type="molecule type" value="Genomic_DNA"/>
</dbReference>
<evidence type="ECO:0000313" key="1">
    <source>
        <dbReference type="EMBL" id="CAB5223917.1"/>
    </source>
</evidence>
<reference evidence="1" key="1">
    <citation type="submission" date="2020-05" db="EMBL/GenBank/DDBJ databases">
        <authorList>
            <person name="Chiriac C."/>
            <person name="Salcher M."/>
            <person name="Ghai R."/>
            <person name="Kavagutti S V."/>
        </authorList>
    </citation>
    <scope>NUCLEOTIDE SEQUENCE</scope>
</reference>
<sequence>MQKAFSSGLEMASYYFNGGAAGGPRPQPGTLVTWPGGTALVLHHGWQVGEVLHSYTWEDGSPVAVDEFFEAII</sequence>
<name>A0A6J7X0F5_9CAUD</name>
<gene>
    <name evidence="1" type="ORF">UFOVP390_20</name>
</gene>